<sequence>VPFALGISFKSSCPWITCRVSPKISSIQPNLYLNHCHLSSGGSGVLKSKISSDKCQCHLCYVPQSNFVPLVIVPQKVLEGGTGHHSDHGVAGFDDSEYEAEDYAGNGGDDDGEEEDAHQSDGEAEGDDDIGGLYEDNDMKYSNRPVRHGTHLVQGNMGHGMEDYIVAKSRKLNDDQLGLYAIFYGHSGCRVAEYLQSHLFDNIFREVLQIQTLAFAFMIAMHMETELLSRNGTAKQITVDHDPRREKKLVESRGGFALKKPGGMPRRRLLSGGGEQIPSDCIMKVNPPIKVECLEEDYYQEEANKSPLIASWR</sequence>
<reference evidence="2" key="1">
    <citation type="submission" date="2022-12" db="EMBL/GenBank/DDBJ databases">
        <title>Draft genome assemblies for two species of Escallonia (Escalloniales).</title>
        <authorList>
            <person name="Chanderbali A."/>
            <person name="Dervinis C."/>
            <person name="Anghel I."/>
            <person name="Soltis D."/>
            <person name="Soltis P."/>
            <person name="Zapata F."/>
        </authorList>
    </citation>
    <scope>NUCLEOTIDE SEQUENCE</scope>
    <source>
        <strain evidence="2">UCBG64.0493</strain>
        <tissue evidence="2">Leaf</tissue>
    </source>
</reference>
<evidence type="ECO:0000313" key="3">
    <source>
        <dbReference type="Proteomes" id="UP001188597"/>
    </source>
</evidence>
<feature type="compositionally biased region" description="Acidic residues" evidence="1">
    <location>
        <begin position="99"/>
        <end position="130"/>
    </location>
</feature>
<feature type="non-terminal residue" evidence="2">
    <location>
        <position position="1"/>
    </location>
</feature>
<dbReference type="InterPro" id="IPR036457">
    <property type="entry name" value="PPM-type-like_dom_sf"/>
</dbReference>
<dbReference type="InterPro" id="IPR015655">
    <property type="entry name" value="PP2C"/>
</dbReference>
<dbReference type="Gene3D" id="3.60.40.10">
    <property type="entry name" value="PPM-type phosphatase domain"/>
    <property type="match status" value="1"/>
</dbReference>
<accession>A0AA89AN44</accession>
<dbReference type="AlphaFoldDB" id="A0AA89AN44"/>
<keyword evidence="3" id="KW-1185">Reference proteome</keyword>
<dbReference type="PANTHER" id="PTHR47992">
    <property type="entry name" value="PROTEIN PHOSPHATASE"/>
    <property type="match status" value="1"/>
</dbReference>
<feature type="region of interest" description="Disordered" evidence="1">
    <location>
        <begin position="99"/>
        <end position="144"/>
    </location>
</feature>
<organism evidence="2 3">
    <name type="scientific">Escallonia herrerae</name>
    <dbReference type="NCBI Taxonomy" id="1293975"/>
    <lineage>
        <taxon>Eukaryota</taxon>
        <taxon>Viridiplantae</taxon>
        <taxon>Streptophyta</taxon>
        <taxon>Embryophyta</taxon>
        <taxon>Tracheophyta</taxon>
        <taxon>Spermatophyta</taxon>
        <taxon>Magnoliopsida</taxon>
        <taxon>eudicotyledons</taxon>
        <taxon>Gunneridae</taxon>
        <taxon>Pentapetalae</taxon>
        <taxon>asterids</taxon>
        <taxon>campanulids</taxon>
        <taxon>Escalloniales</taxon>
        <taxon>Escalloniaceae</taxon>
        <taxon>Escallonia</taxon>
    </lineage>
</organism>
<dbReference type="Proteomes" id="UP001188597">
    <property type="component" value="Unassembled WGS sequence"/>
</dbReference>
<proteinExistence type="predicted"/>
<gene>
    <name evidence="2" type="ORF">RJ639_010663</name>
</gene>
<dbReference type="EMBL" id="JAVXUP010001541">
    <property type="protein sequence ID" value="KAK3010454.1"/>
    <property type="molecule type" value="Genomic_DNA"/>
</dbReference>
<evidence type="ECO:0000313" key="2">
    <source>
        <dbReference type="EMBL" id="KAK3010454.1"/>
    </source>
</evidence>
<protein>
    <recommendedName>
        <fullName evidence="4">PPM-type phosphatase domain-containing protein</fullName>
    </recommendedName>
</protein>
<name>A0AA89AN44_9ASTE</name>
<dbReference type="SUPFAM" id="SSF81606">
    <property type="entry name" value="PP2C-like"/>
    <property type="match status" value="1"/>
</dbReference>
<dbReference type="GO" id="GO:0004722">
    <property type="term" value="F:protein serine/threonine phosphatase activity"/>
    <property type="evidence" value="ECO:0007669"/>
    <property type="project" value="InterPro"/>
</dbReference>
<comment type="caution">
    <text evidence="2">The sequence shown here is derived from an EMBL/GenBank/DDBJ whole genome shotgun (WGS) entry which is preliminary data.</text>
</comment>
<evidence type="ECO:0008006" key="4">
    <source>
        <dbReference type="Google" id="ProtNLM"/>
    </source>
</evidence>
<evidence type="ECO:0000256" key="1">
    <source>
        <dbReference type="SAM" id="MobiDB-lite"/>
    </source>
</evidence>